<evidence type="ECO:0000313" key="7">
    <source>
        <dbReference type="Proteomes" id="UP000250266"/>
    </source>
</evidence>
<keyword evidence="7" id="KW-1185">Reference proteome</keyword>
<dbReference type="Gene3D" id="2.40.50.140">
    <property type="entry name" value="Nucleic acid-binding proteins"/>
    <property type="match status" value="1"/>
</dbReference>
<dbReference type="GO" id="GO:0000781">
    <property type="term" value="C:chromosome, telomeric region"/>
    <property type="evidence" value="ECO:0007669"/>
    <property type="project" value="UniProtKB-SubCell"/>
</dbReference>
<proteinExistence type="predicted"/>
<dbReference type="Pfam" id="PF10451">
    <property type="entry name" value="Stn1"/>
    <property type="match status" value="1"/>
</dbReference>
<dbReference type="EMBL" id="KV745065">
    <property type="protein sequence ID" value="OCK78360.1"/>
    <property type="molecule type" value="Genomic_DNA"/>
</dbReference>
<feature type="region of interest" description="Disordered" evidence="4">
    <location>
        <begin position="208"/>
        <end position="249"/>
    </location>
</feature>
<evidence type="ECO:0000256" key="2">
    <source>
        <dbReference type="ARBA" id="ARBA00022454"/>
    </source>
</evidence>
<dbReference type="InterPro" id="IPR018856">
    <property type="entry name" value="Stn1_N"/>
</dbReference>
<dbReference type="CDD" id="cd03524">
    <property type="entry name" value="RPA2_OBF_family"/>
    <property type="match status" value="1"/>
</dbReference>
<keyword evidence="2" id="KW-0158">Chromosome</keyword>
<dbReference type="AlphaFoldDB" id="A0A8E2E6W2"/>
<evidence type="ECO:0000256" key="3">
    <source>
        <dbReference type="ARBA" id="ARBA00022895"/>
    </source>
</evidence>
<organism evidence="6 7">
    <name type="scientific">Lepidopterella palustris CBS 459.81</name>
    <dbReference type="NCBI Taxonomy" id="1314670"/>
    <lineage>
        <taxon>Eukaryota</taxon>
        <taxon>Fungi</taxon>
        <taxon>Dikarya</taxon>
        <taxon>Ascomycota</taxon>
        <taxon>Pezizomycotina</taxon>
        <taxon>Dothideomycetes</taxon>
        <taxon>Pleosporomycetidae</taxon>
        <taxon>Mytilinidiales</taxon>
        <taxon>Argynnaceae</taxon>
        <taxon>Lepidopterella</taxon>
    </lineage>
</organism>
<keyword evidence="3" id="KW-0779">Telomere</keyword>
<feature type="compositionally biased region" description="Basic and acidic residues" evidence="4">
    <location>
        <begin position="208"/>
        <end position="240"/>
    </location>
</feature>
<reference evidence="6 7" key="1">
    <citation type="journal article" date="2016" name="Nat. Commun.">
        <title>Ectomycorrhizal ecology is imprinted in the genome of the dominant symbiotic fungus Cenococcum geophilum.</title>
        <authorList>
            <consortium name="DOE Joint Genome Institute"/>
            <person name="Peter M."/>
            <person name="Kohler A."/>
            <person name="Ohm R.A."/>
            <person name="Kuo A."/>
            <person name="Krutzmann J."/>
            <person name="Morin E."/>
            <person name="Arend M."/>
            <person name="Barry K.W."/>
            <person name="Binder M."/>
            <person name="Choi C."/>
            <person name="Clum A."/>
            <person name="Copeland A."/>
            <person name="Grisel N."/>
            <person name="Haridas S."/>
            <person name="Kipfer T."/>
            <person name="LaButti K."/>
            <person name="Lindquist E."/>
            <person name="Lipzen A."/>
            <person name="Maire R."/>
            <person name="Meier B."/>
            <person name="Mihaltcheva S."/>
            <person name="Molinier V."/>
            <person name="Murat C."/>
            <person name="Poggeler S."/>
            <person name="Quandt C.A."/>
            <person name="Sperisen C."/>
            <person name="Tritt A."/>
            <person name="Tisserant E."/>
            <person name="Crous P.W."/>
            <person name="Henrissat B."/>
            <person name="Nehls U."/>
            <person name="Egli S."/>
            <person name="Spatafora J.W."/>
            <person name="Grigoriev I.V."/>
            <person name="Martin F.M."/>
        </authorList>
    </citation>
    <scope>NUCLEOTIDE SEQUENCE [LARGE SCALE GENOMIC DNA]</scope>
    <source>
        <strain evidence="6 7">CBS 459.81</strain>
    </source>
</reference>
<name>A0A8E2E6W2_9PEZI</name>
<evidence type="ECO:0000256" key="4">
    <source>
        <dbReference type="SAM" id="MobiDB-lite"/>
    </source>
</evidence>
<sequence length="257" mass="29673">MTTLPSISSHPIYPAYCFRVSPTYNAWVKLTIADVHTLRAEHGYEGQNIYWHLNHPIRFVRLVGVIVAIDDINAKYTILTLDDSSGATIEVKITRLPTNISTLVECPSNTTVSNVHVAIRRGVFEVEVDGQNLDIGTVIKAKCTIAEFRGNKQLELKRVSVVRSTDEEVRAWAETARFRKDVLEKSWVLSERDQKQIKKELKMQWKKEKEHQRLKAEHDARRLERNRTRDEKTALSEQKAERRRKKEEVIMNTGALI</sequence>
<protein>
    <recommendedName>
        <fullName evidence="5">CST complex subunit Stn1 N-terminal domain-containing protein</fullName>
    </recommendedName>
</protein>
<feature type="domain" description="CST complex subunit Stn1 N-terminal" evidence="5">
    <location>
        <begin position="11"/>
        <end position="94"/>
    </location>
</feature>
<evidence type="ECO:0000256" key="1">
    <source>
        <dbReference type="ARBA" id="ARBA00004574"/>
    </source>
</evidence>
<dbReference type="SUPFAM" id="SSF50249">
    <property type="entry name" value="Nucleic acid-binding proteins"/>
    <property type="match status" value="1"/>
</dbReference>
<gene>
    <name evidence="6" type="ORF">K432DRAFT_302162</name>
</gene>
<comment type="subcellular location">
    <subcellularLocation>
        <location evidence="1">Chromosome</location>
        <location evidence="1">Telomere</location>
    </subcellularLocation>
</comment>
<evidence type="ECO:0000313" key="6">
    <source>
        <dbReference type="EMBL" id="OCK78360.1"/>
    </source>
</evidence>
<accession>A0A8E2E6W2</accession>
<dbReference type="Proteomes" id="UP000250266">
    <property type="component" value="Unassembled WGS sequence"/>
</dbReference>
<evidence type="ECO:0000259" key="5">
    <source>
        <dbReference type="Pfam" id="PF10451"/>
    </source>
</evidence>
<dbReference type="InterPro" id="IPR012340">
    <property type="entry name" value="NA-bd_OB-fold"/>
</dbReference>
<dbReference type="OrthoDB" id="77828at2759"/>